<evidence type="ECO:0000256" key="1">
    <source>
        <dbReference type="ARBA" id="ARBA00023172"/>
    </source>
</evidence>
<reference evidence="3 4" key="1">
    <citation type="submission" date="2015-09" db="EMBL/GenBank/DDBJ databases">
        <authorList>
            <person name="Xu Y."/>
            <person name="Nagy A."/>
            <person name="Liu N.T."/>
            <person name="Nou X."/>
        </authorList>
    </citation>
    <scope>NUCLEOTIDE SEQUENCE [LARGE SCALE GENOMIC DNA]</scope>
    <source>
        <strain evidence="3 4">FC1138</strain>
    </source>
</reference>
<gene>
    <name evidence="3" type="ORF">ACS15_1457</name>
</gene>
<dbReference type="KEGG" id="rin:ACS15_1457"/>
<dbReference type="GO" id="GO:0006310">
    <property type="term" value="P:DNA recombination"/>
    <property type="evidence" value="ECO:0007669"/>
    <property type="project" value="UniProtKB-KW"/>
</dbReference>
<dbReference type="InterPro" id="IPR013762">
    <property type="entry name" value="Integrase-like_cat_sf"/>
</dbReference>
<dbReference type="GO" id="GO:0015074">
    <property type="term" value="P:DNA integration"/>
    <property type="evidence" value="ECO:0007669"/>
    <property type="project" value="InterPro"/>
</dbReference>
<proteinExistence type="predicted"/>
<evidence type="ECO:0000313" key="3">
    <source>
        <dbReference type="EMBL" id="ANH72289.1"/>
    </source>
</evidence>
<accession>A0AAC9BGA5</accession>
<dbReference type="EMBL" id="CP012605">
    <property type="protein sequence ID" value="ANH72289.1"/>
    <property type="molecule type" value="Genomic_DNA"/>
</dbReference>
<dbReference type="RefSeq" id="WP_021194716.1">
    <property type="nucleotide sequence ID" value="NZ_CP012605.1"/>
</dbReference>
<dbReference type="InterPro" id="IPR002104">
    <property type="entry name" value="Integrase_catalytic"/>
</dbReference>
<protein>
    <submittedName>
        <fullName evidence="3">Phage integrase family protein</fullName>
    </submittedName>
</protein>
<dbReference type="InterPro" id="IPR011010">
    <property type="entry name" value="DNA_brk_join_enz"/>
</dbReference>
<feature type="domain" description="Tyr recombinase" evidence="2">
    <location>
        <begin position="1"/>
        <end position="143"/>
    </location>
</feature>
<dbReference type="AlphaFoldDB" id="A0AAC9BGA5"/>
<dbReference type="Proteomes" id="UP000077927">
    <property type="component" value="Chromosome 1"/>
</dbReference>
<dbReference type="GO" id="GO:0003677">
    <property type="term" value="F:DNA binding"/>
    <property type="evidence" value="ECO:0007669"/>
    <property type="project" value="InterPro"/>
</dbReference>
<evidence type="ECO:0000259" key="2">
    <source>
        <dbReference type="PROSITE" id="PS51898"/>
    </source>
</evidence>
<dbReference type="SUPFAM" id="SSF56349">
    <property type="entry name" value="DNA breaking-rejoining enzymes"/>
    <property type="match status" value="1"/>
</dbReference>
<organism evidence="3 4">
    <name type="scientific">Ralstonia insidiosa</name>
    <dbReference type="NCBI Taxonomy" id="190721"/>
    <lineage>
        <taxon>Bacteria</taxon>
        <taxon>Pseudomonadati</taxon>
        <taxon>Pseudomonadota</taxon>
        <taxon>Betaproteobacteria</taxon>
        <taxon>Burkholderiales</taxon>
        <taxon>Burkholderiaceae</taxon>
        <taxon>Ralstonia</taxon>
    </lineage>
</organism>
<keyword evidence="1" id="KW-0233">DNA recombination</keyword>
<name>A0AAC9BGA5_9RALS</name>
<dbReference type="Gene3D" id="1.10.443.10">
    <property type="entry name" value="Intergrase catalytic core"/>
    <property type="match status" value="1"/>
</dbReference>
<dbReference type="Pfam" id="PF00589">
    <property type="entry name" value="Phage_integrase"/>
    <property type="match status" value="1"/>
</dbReference>
<sequence>MLALDWEYIDFQQRTAYIPKTKTDTPRTVPLSTKALAILQKRQEAGEGVPFAMQEDAVTTAFMRAVRRARRVYEAACLTEGKPPSARWLVGIRLHDLRHEATSRFFEKGLSVMEVTTITGHKTMEMLKRYTHLRAHDVALKLG</sequence>
<evidence type="ECO:0000313" key="4">
    <source>
        <dbReference type="Proteomes" id="UP000077927"/>
    </source>
</evidence>
<dbReference type="CDD" id="cd00796">
    <property type="entry name" value="INT_Rci_Hp1_C"/>
    <property type="match status" value="1"/>
</dbReference>
<dbReference type="PROSITE" id="PS51898">
    <property type="entry name" value="TYR_RECOMBINASE"/>
    <property type="match status" value="1"/>
</dbReference>